<feature type="transmembrane region" description="Helical" evidence="8">
    <location>
        <begin position="41"/>
        <end position="62"/>
    </location>
</feature>
<dbReference type="Gene3D" id="3.30.40.10">
    <property type="entry name" value="Zinc/RING finger domain, C3HC4 (zinc finger)"/>
    <property type="match status" value="1"/>
</dbReference>
<dbReference type="EC" id="2.3.2.27" evidence="2"/>
<dbReference type="InterPro" id="IPR013083">
    <property type="entry name" value="Znf_RING/FYVE/PHD"/>
</dbReference>
<reference evidence="10" key="1">
    <citation type="submission" date="2020-07" db="EMBL/GenBank/DDBJ databases">
        <title>Genome sequence and genetic diversity analysis of an under-domesticated orphan crop, white fonio (Digitaria exilis).</title>
        <authorList>
            <person name="Bennetzen J.L."/>
            <person name="Chen S."/>
            <person name="Ma X."/>
            <person name="Wang X."/>
            <person name="Yssel A.E.J."/>
            <person name="Chaluvadi S.R."/>
            <person name="Johnson M."/>
            <person name="Gangashetty P."/>
            <person name="Hamidou F."/>
            <person name="Sanogo M.D."/>
            <person name="Zwaenepoel A."/>
            <person name="Wallace J."/>
            <person name="Van De Peer Y."/>
            <person name="Van Deynze A."/>
        </authorList>
    </citation>
    <scope>NUCLEOTIDE SEQUENCE</scope>
    <source>
        <tissue evidence="10">Leaves</tissue>
    </source>
</reference>
<feature type="domain" description="RING-type" evidence="9">
    <location>
        <begin position="157"/>
        <end position="200"/>
    </location>
</feature>
<dbReference type="SUPFAM" id="SSF57850">
    <property type="entry name" value="RING/U-box"/>
    <property type="match status" value="1"/>
</dbReference>
<keyword evidence="5" id="KW-0862">Zinc</keyword>
<evidence type="ECO:0000256" key="8">
    <source>
        <dbReference type="SAM" id="Phobius"/>
    </source>
</evidence>
<keyword evidence="8" id="KW-0472">Membrane</keyword>
<dbReference type="SMART" id="SM00184">
    <property type="entry name" value="RING"/>
    <property type="match status" value="1"/>
</dbReference>
<dbReference type="GO" id="GO:0061630">
    <property type="term" value="F:ubiquitin protein ligase activity"/>
    <property type="evidence" value="ECO:0007669"/>
    <property type="project" value="UniProtKB-EC"/>
</dbReference>
<evidence type="ECO:0000256" key="7">
    <source>
        <dbReference type="PROSITE-ProRule" id="PRU00175"/>
    </source>
</evidence>
<dbReference type="Proteomes" id="UP000636709">
    <property type="component" value="Unassembled WGS sequence"/>
</dbReference>
<keyword evidence="8" id="KW-0812">Transmembrane</keyword>
<evidence type="ECO:0000313" key="10">
    <source>
        <dbReference type="EMBL" id="KAF8670578.1"/>
    </source>
</evidence>
<comment type="similarity">
    <text evidence="6">Belongs to the RING-type zinc finger family. ATL subfamily.</text>
</comment>
<evidence type="ECO:0000256" key="6">
    <source>
        <dbReference type="ARBA" id="ARBA00024209"/>
    </source>
</evidence>
<dbReference type="OrthoDB" id="663606at2759"/>
<organism evidence="10 11">
    <name type="scientific">Digitaria exilis</name>
    <dbReference type="NCBI Taxonomy" id="1010633"/>
    <lineage>
        <taxon>Eukaryota</taxon>
        <taxon>Viridiplantae</taxon>
        <taxon>Streptophyta</taxon>
        <taxon>Embryophyta</taxon>
        <taxon>Tracheophyta</taxon>
        <taxon>Spermatophyta</taxon>
        <taxon>Magnoliopsida</taxon>
        <taxon>Liliopsida</taxon>
        <taxon>Poales</taxon>
        <taxon>Poaceae</taxon>
        <taxon>PACMAD clade</taxon>
        <taxon>Panicoideae</taxon>
        <taxon>Panicodae</taxon>
        <taxon>Paniceae</taxon>
        <taxon>Anthephorinae</taxon>
        <taxon>Digitaria</taxon>
    </lineage>
</organism>
<dbReference type="Pfam" id="PF13639">
    <property type="entry name" value="zf-RING_2"/>
    <property type="match status" value="1"/>
</dbReference>
<evidence type="ECO:0000313" key="11">
    <source>
        <dbReference type="Proteomes" id="UP000636709"/>
    </source>
</evidence>
<gene>
    <name evidence="10" type="ORF">HU200_050604</name>
</gene>
<evidence type="ECO:0000256" key="2">
    <source>
        <dbReference type="ARBA" id="ARBA00012483"/>
    </source>
</evidence>
<evidence type="ECO:0000259" key="9">
    <source>
        <dbReference type="PROSITE" id="PS50089"/>
    </source>
</evidence>
<dbReference type="InterPro" id="IPR001841">
    <property type="entry name" value="Znf_RING"/>
</dbReference>
<evidence type="ECO:0000256" key="1">
    <source>
        <dbReference type="ARBA" id="ARBA00000900"/>
    </source>
</evidence>
<dbReference type="PANTHER" id="PTHR14155">
    <property type="entry name" value="RING FINGER DOMAIN-CONTAINING"/>
    <property type="match status" value="1"/>
</dbReference>
<dbReference type="PROSITE" id="PS50089">
    <property type="entry name" value="ZF_RING_2"/>
    <property type="match status" value="1"/>
</dbReference>
<dbReference type="InterPro" id="IPR053238">
    <property type="entry name" value="RING-H2_zinc_finger"/>
</dbReference>
<keyword evidence="8" id="KW-1133">Transmembrane helix</keyword>
<comment type="catalytic activity">
    <reaction evidence="1">
        <text>S-ubiquitinyl-[E2 ubiquitin-conjugating enzyme]-L-cysteine + [acceptor protein]-L-lysine = [E2 ubiquitin-conjugating enzyme]-L-cysteine + N(6)-ubiquitinyl-[acceptor protein]-L-lysine.</text>
        <dbReference type="EC" id="2.3.2.27"/>
    </reaction>
</comment>
<protein>
    <recommendedName>
        <fullName evidence="2">RING-type E3 ubiquitin transferase</fullName>
        <ecNumber evidence="2">2.3.2.27</ecNumber>
    </recommendedName>
</protein>
<dbReference type="AlphaFoldDB" id="A0A835AWW6"/>
<accession>A0A835AWW6</accession>
<dbReference type="PANTHER" id="PTHR14155:SF621">
    <property type="entry name" value="RING-TYPE DOMAIN-CONTAINING PROTEIN"/>
    <property type="match status" value="1"/>
</dbReference>
<dbReference type="GO" id="GO:0008270">
    <property type="term" value="F:zinc ion binding"/>
    <property type="evidence" value="ECO:0007669"/>
    <property type="project" value="UniProtKB-KW"/>
</dbReference>
<keyword evidence="3" id="KW-0479">Metal-binding</keyword>
<comment type="caution">
    <text evidence="10">The sequence shown here is derived from an EMBL/GenBank/DDBJ whole genome shotgun (WGS) entry which is preliminary data.</text>
</comment>
<dbReference type="EMBL" id="JACEFO010002254">
    <property type="protein sequence ID" value="KAF8670578.1"/>
    <property type="molecule type" value="Genomic_DNA"/>
</dbReference>
<evidence type="ECO:0000256" key="3">
    <source>
        <dbReference type="ARBA" id="ARBA00022723"/>
    </source>
</evidence>
<keyword evidence="4 7" id="KW-0863">Zinc-finger</keyword>
<evidence type="ECO:0000256" key="4">
    <source>
        <dbReference type="ARBA" id="ARBA00022771"/>
    </source>
</evidence>
<name>A0A835AWW6_9POAL</name>
<feature type="transmembrane region" description="Helical" evidence="8">
    <location>
        <begin position="6"/>
        <end position="29"/>
    </location>
</feature>
<sequence length="212" mass="23104">MACFIRVFGLAIANTLCVGGTGLLINSLVRKARMPHRTSKMVTLSLFFVFWISISACVYPVFCGLLFPWRALGRVLAPPLRAAAWLLSLPCRCARTASSALRRRSIRTLLQFMALGEGRGMATLAREPPVRGGVAADIPAYKQRDDAKLPDGPSSECAVCLGEVQSGETVKRLPVCLHVFHQTCIDPWLLSGKSTCPVCRCNVFAPLPLEMV</sequence>
<proteinExistence type="inferred from homology"/>
<keyword evidence="11" id="KW-1185">Reference proteome</keyword>
<evidence type="ECO:0000256" key="5">
    <source>
        <dbReference type="ARBA" id="ARBA00022833"/>
    </source>
</evidence>